<feature type="transmembrane region" description="Helical" evidence="1">
    <location>
        <begin position="126"/>
        <end position="146"/>
    </location>
</feature>
<gene>
    <name evidence="3" type="ORF">CYJ10_02030</name>
</gene>
<evidence type="ECO:0000313" key="4">
    <source>
        <dbReference type="Proteomes" id="UP000234341"/>
    </source>
</evidence>
<evidence type="ECO:0000256" key="1">
    <source>
        <dbReference type="SAM" id="Phobius"/>
    </source>
</evidence>
<dbReference type="AlphaFoldDB" id="A0A2N5CIQ6"/>
<feature type="transmembrane region" description="Helical" evidence="1">
    <location>
        <begin position="152"/>
        <end position="173"/>
    </location>
</feature>
<dbReference type="OrthoDB" id="8584557at2"/>
<dbReference type="InterPro" id="IPR000620">
    <property type="entry name" value="EamA_dom"/>
</dbReference>
<keyword evidence="1" id="KW-1133">Transmembrane helix</keyword>
<protein>
    <submittedName>
        <fullName evidence="3">EamA/RhaT family transporter</fullName>
    </submittedName>
</protein>
<feature type="transmembrane region" description="Helical" evidence="1">
    <location>
        <begin position="38"/>
        <end position="59"/>
    </location>
</feature>
<sequence>MTSPASTTLHGVLLMTAAVACFAALDTMTQIISGTVPVAMALWARYAVQMTLTGAILLPRRGRTLLRTHRLALQVLRAAMLLLSSVCVYFSLRYLPVGEVTAVAMLTPMVIAVAAAGLLGEYVSVLRWAFLLLGFAGAIVVVQPGADGFEPAMLLPLGIVVTSAAYQLITSVLTRADGVGTTHFLTGLISTGALTLALPLGWAGHLDGIHWLLLGAMGLAGTVGHLFLILAYARAPVAVLTPFLYLQIAFAMIGGWLIFGYVPGGWALLGVAAIAVSGLGGTAAMLYERRAEVAVA</sequence>
<name>A0A2N5CIQ6_9BURK</name>
<feature type="transmembrane region" description="Helical" evidence="1">
    <location>
        <begin position="71"/>
        <end position="94"/>
    </location>
</feature>
<dbReference type="Pfam" id="PF00892">
    <property type="entry name" value="EamA"/>
    <property type="match status" value="1"/>
</dbReference>
<dbReference type="GO" id="GO:0016020">
    <property type="term" value="C:membrane"/>
    <property type="evidence" value="ECO:0007669"/>
    <property type="project" value="InterPro"/>
</dbReference>
<dbReference type="Proteomes" id="UP000234341">
    <property type="component" value="Unassembled WGS sequence"/>
</dbReference>
<dbReference type="EMBL" id="PJRP01000001">
    <property type="protein sequence ID" value="PLQ02106.1"/>
    <property type="molecule type" value="Genomic_DNA"/>
</dbReference>
<keyword evidence="1" id="KW-0812">Transmembrane</keyword>
<feature type="transmembrane region" description="Helical" evidence="1">
    <location>
        <begin position="265"/>
        <end position="287"/>
    </location>
</feature>
<feature type="transmembrane region" description="Helical" evidence="1">
    <location>
        <begin position="185"/>
        <end position="203"/>
    </location>
</feature>
<evidence type="ECO:0000313" key="3">
    <source>
        <dbReference type="EMBL" id="PLQ02106.1"/>
    </source>
</evidence>
<evidence type="ECO:0000259" key="2">
    <source>
        <dbReference type="Pfam" id="PF00892"/>
    </source>
</evidence>
<keyword evidence="1" id="KW-0472">Membrane</keyword>
<feature type="transmembrane region" description="Helical" evidence="1">
    <location>
        <begin position="12"/>
        <end position="32"/>
    </location>
</feature>
<organism evidence="3 4">
    <name type="scientific">Cupriavidus pauculus</name>
    <dbReference type="NCBI Taxonomy" id="82633"/>
    <lineage>
        <taxon>Bacteria</taxon>
        <taxon>Pseudomonadati</taxon>
        <taxon>Pseudomonadota</taxon>
        <taxon>Betaproteobacteria</taxon>
        <taxon>Burkholderiales</taxon>
        <taxon>Burkholderiaceae</taxon>
        <taxon>Cupriavidus</taxon>
    </lineage>
</organism>
<dbReference type="SUPFAM" id="SSF103481">
    <property type="entry name" value="Multidrug resistance efflux transporter EmrE"/>
    <property type="match status" value="2"/>
</dbReference>
<dbReference type="InterPro" id="IPR037185">
    <property type="entry name" value="EmrE-like"/>
</dbReference>
<dbReference type="RefSeq" id="WP_101679898.1">
    <property type="nucleotide sequence ID" value="NZ_PJRP01000001.1"/>
</dbReference>
<feature type="transmembrane region" description="Helical" evidence="1">
    <location>
        <begin position="237"/>
        <end position="259"/>
    </location>
</feature>
<comment type="caution">
    <text evidence="3">The sequence shown here is derived from an EMBL/GenBank/DDBJ whole genome shotgun (WGS) entry which is preliminary data.</text>
</comment>
<feature type="transmembrane region" description="Helical" evidence="1">
    <location>
        <begin position="209"/>
        <end position="230"/>
    </location>
</feature>
<accession>A0A2N5CIQ6</accession>
<feature type="transmembrane region" description="Helical" evidence="1">
    <location>
        <begin position="100"/>
        <end position="119"/>
    </location>
</feature>
<feature type="domain" description="EamA" evidence="2">
    <location>
        <begin position="11"/>
        <end position="142"/>
    </location>
</feature>
<dbReference type="PANTHER" id="PTHR22911:SF103">
    <property type="entry name" value="BLR2811 PROTEIN"/>
    <property type="match status" value="1"/>
</dbReference>
<proteinExistence type="predicted"/>
<reference evidence="3 4" key="1">
    <citation type="submission" date="2017-12" db="EMBL/GenBank/DDBJ databases">
        <title>Genome sequence of the active heterotrophic nitrifier-denitrifier, Cupriavidus pauculus UM1.</title>
        <authorList>
            <person name="Putonti C."/>
            <person name="Castignetti D."/>
        </authorList>
    </citation>
    <scope>NUCLEOTIDE SEQUENCE [LARGE SCALE GENOMIC DNA]</scope>
    <source>
        <strain evidence="3 4">UM1</strain>
    </source>
</reference>
<dbReference type="PANTHER" id="PTHR22911">
    <property type="entry name" value="ACYL-MALONYL CONDENSING ENZYME-RELATED"/>
    <property type="match status" value="1"/>
</dbReference>